<sequence length="77" mass="8699">MELDPGSASHPSHHNHYQSRWEDGEGGQERKREGERTNKMRTKEKTLGTERKSLSYTVSFPGDRSNAPGDRLLPSSC</sequence>
<gene>
    <name evidence="2" type="ORF">Q8A67_020468</name>
</gene>
<reference evidence="2" key="1">
    <citation type="submission" date="2023-08" db="EMBL/GenBank/DDBJ databases">
        <title>Chromosome-level Genome Assembly of mud carp (Cirrhinus molitorella).</title>
        <authorList>
            <person name="Liu H."/>
        </authorList>
    </citation>
    <scope>NUCLEOTIDE SEQUENCE</scope>
    <source>
        <strain evidence="2">Prfri</strain>
        <tissue evidence="2">Muscle</tissue>
    </source>
</reference>
<evidence type="ECO:0000256" key="1">
    <source>
        <dbReference type="SAM" id="MobiDB-lite"/>
    </source>
</evidence>
<feature type="compositionally biased region" description="Basic and acidic residues" evidence="1">
    <location>
        <begin position="19"/>
        <end position="53"/>
    </location>
</feature>
<proteinExistence type="predicted"/>
<keyword evidence="3" id="KW-1185">Reference proteome</keyword>
<dbReference type="EMBL" id="JAUYZG010000020">
    <property type="protein sequence ID" value="KAK2876372.1"/>
    <property type="molecule type" value="Genomic_DNA"/>
</dbReference>
<dbReference type="Proteomes" id="UP001187343">
    <property type="component" value="Unassembled WGS sequence"/>
</dbReference>
<comment type="caution">
    <text evidence="2">The sequence shown here is derived from an EMBL/GenBank/DDBJ whole genome shotgun (WGS) entry which is preliminary data.</text>
</comment>
<evidence type="ECO:0000313" key="2">
    <source>
        <dbReference type="EMBL" id="KAK2876372.1"/>
    </source>
</evidence>
<protein>
    <submittedName>
        <fullName evidence="2">Uncharacterized protein</fullName>
    </submittedName>
</protein>
<evidence type="ECO:0000313" key="3">
    <source>
        <dbReference type="Proteomes" id="UP001187343"/>
    </source>
</evidence>
<feature type="region of interest" description="Disordered" evidence="1">
    <location>
        <begin position="1"/>
        <end position="77"/>
    </location>
</feature>
<name>A0AA88P7T2_9TELE</name>
<organism evidence="2 3">
    <name type="scientific">Cirrhinus molitorella</name>
    <name type="common">mud carp</name>
    <dbReference type="NCBI Taxonomy" id="172907"/>
    <lineage>
        <taxon>Eukaryota</taxon>
        <taxon>Metazoa</taxon>
        <taxon>Chordata</taxon>
        <taxon>Craniata</taxon>
        <taxon>Vertebrata</taxon>
        <taxon>Euteleostomi</taxon>
        <taxon>Actinopterygii</taxon>
        <taxon>Neopterygii</taxon>
        <taxon>Teleostei</taxon>
        <taxon>Ostariophysi</taxon>
        <taxon>Cypriniformes</taxon>
        <taxon>Cyprinidae</taxon>
        <taxon>Labeoninae</taxon>
        <taxon>Labeonini</taxon>
        <taxon>Cirrhinus</taxon>
    </lineage>
</organism>
<accession>A0AA88P7T2</accession>
<dbReference type="AlphaFoldDB" id="A0AA88P7T2"/>